<comment type="caution">
    <text evidence="1">The sequence shown here is derived from an EMBL/GenBank/DDBJ whole genome shotgun (WGS) entry which is preliminary data.</text>
</comment>
<sequence length="201" mass="23438">RISRIPGYVFFSLKHTNLRKITKLRNIKLKNGCAVIVIDNPFLETLPEFEWQRNETVFFFISDNPMLNTTALRSRLRKLYLTNVFVQRPFACGPLRKSSRNCSIIEDNVIIGEKKNENLEKVEEIYGYLSVNYRSDTPTILIKDNLRLKNIDSLLELTEASNVNPLNTVLIKDNPELCVIRENQNRPFIQKYANLTKCPFK</sequence>
<gene>
    <name evidence="1" type="ORF">CYNAS_LOCUS1677</name>
</gene>
<evidence type="ECO:0000313" key="2">
    <source>
        <dbReference type="Proteomes" id="UP001176961"/>
    </source>
</evidence>
<evidence type="ECO:0000313" key="1">
    <source>
        <dbReference type="EMBL" id="CAJ0589694.1"/>
    </source>
</evidence>
<protein>
    <recommendedName>
        <fullName evidence="3">Receptor L-domain domain-containing protein</fullName>
    </recommendedName>
</protein>
<dbReference type="EMBL" id="CATQJL010000001">
    <property type="protein sequence ID" value="CAJ0589694.1"/>
    <property type="molecule type" value="Genomic_DNA"/>
</dbReference>
<name>A0AA36DNA3_CYLNA</name>
<accession>A0AA36DNA3</accession>
<dbReference type="SUPFAM" id="SSF52058">
    <property type="entry name" value="L domain-like"/>
    <property type="match status" value="1"/>
</dbReference>
<keyword evidence="2" id="KW-1185">Reference proteome</keyword>
<proteinExistence type="predicted"/>
<evidence type="ECO:0008006" key="3">
    <source>
        <dbReference type="Google" id="ProtNLM"/>
    </source>
</evidence>
<organism evidence="1 2">
    <name type="scientific">Cylicocyclus nassatus</name>
    <name type="common">Nematode worm</name>
    <dbReference type="NCBI Taxonomy" id="53992"/>
    <lineage>
        <taxon>Eukaryota</taxon>
        <taxon>Metazoa</taxon>
        <taxon>Ecdysozoa</taxon>
        <taxon>Nematoda</taxon>
        <taxon>Chromadorea</taxon>
        <taxon>Rhabditida</taxon>
        <taxon>Rhabditina</taxon>
        <taxon>Rhabditomorpha</taxon>
        <taxon>Strongyloidea</taxon>
        <taxon>Strongylidae</taxon>
        <taxon>Cylicocyclus</taxon>
    </lineage>
</organism>
<dbReference type="AlphaFoldDB" id="A0AA36DNA3"/>
<feature type="non-terminal residue" evidence="1">
    <location>
        <position position="1"/>
    </location>
</feature>
<dbReference type="Proteomes" id="UP001176961">
    <property type="component" value="Unassembled WGS sequence"/>
</dbReference>
<reference evidence="1" key="1">
    <citation type="submission" date="2023-07" db="EMBL/GenBank/DDBJ databases">
        <authorList>
            <consortium name="CYATHOMIX"/>
        </authorList>
    </citation>
    <scope>NUCLEOTIDE SEQUENCE</scope>
    <source>
        <strain evidence="1">N/A</strain>
    </source>
</reference>